<feature type="chain" id="PRO_5032628114" evidence="5">
    <location>
        <begin position="19"/>
        <end position="82"/>
    </location>
</feature>
<gene>
    <name evidence="7" type="ORF">JKP88DRAFT_166576</name>
</gene>
<dbReference type="InterPro" id="IPR000232">
    <property type="entry name" value="HSF_DNA-bd"/>
</dbReference>
<keyword evidence="7" id="KW-0346">Stress response</keyword>
<evidence type="ECO:0000313" key="7">
    <source>
        <dbReference type="EMBL" id="KAG5180440.1"/>
    </source>
</evidence>
<feature type="domain" description="HSF-type DNA-binding" evidence="6">
    <location>
        <begin position="11"/>
        <end position="82"/>
    </location>
</feature>
<dbReference type="EMBL" id="JAFCMP010000390">
    <property type="protein sequence ID" value="KAG5180440.1"/>
    <property type="molecule type" value="Genomic_DNA"/>
</dbReference>
<evidence type="ECO:0000256" key="4">
    <source>
        <dbReference type="RuleBase" id="RU004020"/>
    </source>
</evidence>
<dbReference type="GO" id="GO:0005634">
    <property type="term" value="C:nucleus"/>
    <property type="evidence" value="ECO:0007669"/>
    <property type="project" value="UniProtKB-SubCell"/>
</dbReference>
<dbReference type="InterPro" id="IPR036390">
    <property type="entry name" value="WH_DNA-bd_sf"/>
</dbReference>
<dbReference type="SUPFAM" id="SSF46785">
    <property type="entry name" value="Winged helix' DNA-binding domain"/>
    <property type="match status" value="1"/>
</dbReference>
<dbReference type="PANTHER" id="PTHR10015:SF206">
    <property type="entry name" value="HSF-TYPE DNA-BINDING DOMAIN-CONTAINING PROTEIN"/>
    <property type="match status" value="1"/>
</dbReference>
<accession>A0A835YVU6</accession>
<comment type="similarity">
    <text evidence="4">Belongs to the HSF family.</text>
</comment>
<reference evidence="7" key="1">
    <citation type="submission" date="2021-02" db="EMBL/GenBank/DDBJ databases">
        <title>First Annotated Genome of the Yellow-green Alga Tribonema minus.</title>
        <authorList>
            <person name="Mahan K.M."/>
        </authorList>
    </citation>
    <scope>NUCLEOTIDE SEQUENCE</scope>
    <source>
        <strain evidence="7">UTEX B ZZ1240</strain>
    </source>
</reference>
<dbReference type="PRINTS" id="PR00056">
    <property type="entry name" value="HSFDOMAIN"/>
</dbReference>
<keyword evidence="5" id="KW-0732">Signal</keyword>
<keyword evidence="8" id="KW-1185">Reference proteome</keyword>
<proteinExistence type="inferred from homology"/>
<comment type="subcellular location">
    <subcellularLocation>
        <location evidence="1">Nucleus</location>
    </subcellularLocation>
</comment>
<sequence length="82" mass="9432">MSCVLLLHLQAPALFISALVEILGGLNNDIVSWTASGKGFIIKDSDRFANEILQRHFKHNRLSSFQRQLNLYGFRKVRYTRP</sequence>
<evidence type="ECO:0000259" key="6">
    <source>
        <dbReference type="SMART" id="SM00415"/>
    </source>
</evidence>
<comment type="caution">
    <text evidence="7">The sequence shown here is derived from an EMBL/GenBank/DDBJ whole genome shotgun (WGS) entry which is preliminary data.</text>
</comment>
<keyword evidence="2" id="KW-0238">DNA-binding</keyword>
<dbReference type="SMART" id="SM00415">
    <property type="entry name" value="HSF"/>
    <property type="match status" value="1"/>
</dbReference>
<evidence type="ECO:0000313" key="8">
    <source>
        <dbReference type="Proteomes" id="UP000664859"/>
    </source>
</evidence>
<name>A0A835YVU6_9STRA</name>
<keyword evidence="3" id="KW-0539">Nucleus</keyword>
<dbReference type="Gene3D" id="1.10.10.10">
    <property type="entry name" value="Winged helix-like DNA-binding domain superfamily/Winged helix DNA-binding domain"/>
    <property type="match status" value="1"/>
</dbReference>
<dbReference type="AlphaFoldDB" id="A0A835YVU6"/>
<evidence type="ECO:0000256" key="2">
    <source>
        <dbReference type="ARBA" id="ARBA00023125"/>
    </source>
</evidence>
<feature type="signal peptide" evidence="5">
    <location>
        <begin position="1"/>
        <end position="18"/>
    </location>
</feature>
<organism evidence="7 8">
    <name type="scientific">Tribonema minus</name>
    <dbReference type="NCBI Taxonomy" id="303371"/>
    <lineage>
        <taxon>Eukaryota</taxon>
        <taxon>Sar</taxon>
        <taxon>Stramenopiles</taxon>
        <taxon>Ochrophyta</taxon>
        <taxon>PX clade</taxon>
        <taxon>Xanthophyceae</taxon>
        <taxon>Tribonematales</taxon>
        <taxon>Tribonemataceae</taxon>
        <taxon>Tribonema</taxon>
    </lineage>
</organism>
<protein>
    <submittedName>
        <fullName evidence="7">Heat shock transcription factor</fullName>
    </submittedName>
</protein>
<dbReference type="OrthoDB" id="60033at2759"/>
<dbReference type="InterPro" id="IPR036388">
    <property type="entry name" value="WH-like_DNA-bd_sf"/>
</dbReference>
<dbReference type="Proteomes" id="UP000664859">
    <property type="component" value="Unassembled WGS sequence"/>
</dbReference>
<dbReference type="GO" id="GO:0043565">
    <property type="term" value="F:sequence-specific DNA binding"/>
    <property type="evidence" value="ECO:0007669"/>
    <property type="project" value="InterPro"/>
</dbReference>
<dbReference type="Pfam" id="PF00447">
    <property type="entry name" value="HSF_DNA-bind"/>
    <property type="match status" value="1"/>
</dbReference>
<dbReference type="GO" id="GO:0003700">
    <property type="term" value="F:DNA-binding transcription factor activity"/>
    <property type="evidence" value="ECO:0007669"/>
    <property type="project" value="InterPro"/>
</dbReference>
<evidence type="ECO:0000256" key="3">
    <source>
        <dbReference type="ARBA" id="ARBA00023242"/>
    </source>
</evidence>
<evidence type="ECO:0000256" key="5">
    <source>
        <dbReference type="SAM" id="SignalP"/>
    </source>
</evidence>
<dbReference type="PANTHER" id="PTHR10015">
    <property type="entry name" value="HEAT SHOCK TRANSCRIPTION FACTOR"/>
    <property type="match status" value="1"/>
</dbReference>
<evidence type="ECO:0000256" key="1">
    <source>
        <dbReference type="ARBA" id="ARBA00004123"/>
    </source>
</evidence>